<gene>
    <name evidence="1" type="ORF">NVP1238A_58</name>
</gene>
<dbReference type="Proteomes" id="UP000269348">
    <property type="component" value="Segment"/>
</dbReference>
<accession>A0A2I7RUI0</accession>
<dbReference type="EMBL" id="MG592603">
    <property type="protein sequence ID" value="AUR97307.1"/>
    <property type="molecule type" value="Genomic_DNA"/>
</dbReference>
<name>A0A2I7RUI0_9CAUD</name>
<proteinExistence type="predicted"/>
<evidence type="ECO:0000313" key="2">
    <source>
        <dbReference type="Proteomes" id="UP000269348"/>
    </source>
</evidence>
<reference evidence="1 2" key="1">
    <citation type="submission" date="2017-11" db="EMBL/GenBank/DDBJ databases">
        <title>A major lineage of nontailed dsDNA viruses as unrecognized killers of marine bacteria.</title>
        <authorList>
            <person name="Kauffman K.M."/>
            <person name="Hussain F.A."/>
            <person name="Yang J."/>
            <person name="Arevalo P."/>
            <person name="Brown J.M."/>
            <person name="Chang W.K."/>
            <person name="VanInsberghe D."/>
            <person name="Elsherbini J."/>
            <person name="Cutler M.B."/>
            <person name="Kelly L."/>
            <person name="Polz M.F."/>
        </authorList>
    </citation>
    <scope>NUCLEOTIDE SEQUENCE [LARGE SCALE GENOMIC DNA]</scope>
</reference>
<keyword evidence="2" id="KW-1185">Reference proteome</keyword>
<organism evidence="1 2">
    <name type="scientific">Vibrio phage 1.238.A._10N.261.52.F10</name>
    <dbReference type="NCBI Taxonomy" id="1881231"/>
    <lineage>
        <taxon>Viruses</taxon>
        <taxon>Duplodnaviria</taxon>
        <taxon>Heunggongvirae</taxon>
        <taxon>Uroviricota</taxon>
        <taxon>Caudoviricetes</taxon>
        <taxon>Schitoviridae</taxon>
        <taxon>Pariacacavirus</taxon>
        <taxon>Pariacacavirus 1238A</taxon>
    </lineage>
</organism>
<sequence length="86" mass="9799">MNDVKINLGYSLDLVVSEDDLPEVMTALLKAKKLDFREYRDGVYQQHTYGPPDMTIKPYGFTLEEAIQKAAVLDMPLSQYLENEGN</sequence>
<evidence type="ECO:0000313" key="1">
    <source>
        <dbReference type="EMBL" id="AUR97307.1"/>
    </source>
</evidence>
<protein>
    <submittedName>
        <fullName evidence="1">Uncharacterized protein</fullName>
    </submittedName>
</protein>